<protein>
    <submittedName>
        <fullName evidence="2">Uncharacterized protein</fullName>
    </submittedName>
</protein>
<accession>A0A0S4KX30</accession>
<evidence type="ECO:0000313" key="2">
    <source>
        <dbReference type="EMBL" id="CUQ67784.1"/>
    </source>
</evidence>
<reference evidence="3" key="1">
    <citation type="submission" date="2015-09" db="EMBL/GenBank/DDBJ databases">
        <authorList>
            <person name="Daims H."/>
        </authorList>
    </citation>
    <scope>NUCLEOTIDE SEQUENCE [LARGE SCALE GENOMIC DNA]</scope>
</reference>
<dbReference type="RefSeq" id="WP_062486662.1">
    <property type="nucleotide sequence ID" value="NZ_LN885086.1"/>
</dbReference>
<proteinExistence type="predicted"/>
<name>A0A0S4KX30_9BACT</name>
<dbReference type="EMBL" id="LN885086">
    <property type="protein sequence ID" value="CUQ67784.1"/>
    <property type="molecule type" value="Genomic_DNA"/>
</dbReference>
<organism evidence="2 3">
    <name type="scientific">Candidatus Nitrospira inopinata</name>
    <dbReference type="NCBI Taxonomy" id="1715989"/>
    <lineage>
        <taxon>Bacteria</taxon>
        <taxon>Pseudomonadati</taxon>
        <taxon>Nitrospirota</taxon>
        <taxon>Nitrospiria</taxon>
        <taxon>Nitrospirales</taxon>
        <taxon>Nitrospiraceae</taxon>
        <taxon>Nitrospira</taxon>
    </lineage>
</organism>
<evidence type="ECO:0000313" key="3">
    <source>
        <dbReference type="Proteomes" id="UP000066284"/>
    </source>
</evidence>
<keyword evidence="1" id="KW-0732">Signal</keyword>
<dbReference type="OrthoDB" id="9769761at2"/>
<dbReference type="Proteomes" id="UP000066284">
    <property type="component" value="Chromosome 1"/>
</dbReference>
<dbReference type="KEGG" id="nio:NITINOP_2812"/>
<dbReference type="STRING" id="1715989.NITINOP_2812"/>
<dbReference type="AlphaFoldDB" id="A0A0S4KX30"/>
<keyword evidence="3" id="KW-1185">Reference proteome</keyword>
<feature type="chain" id="PRO_5006623611" evidence="1">
    <location>
        <begin position="20"/>
        <end position="335"/>
    </location>
</feature>
<gene>
    <name evidence="2" type="ORF">NITINOP_2812</name>
</gene>
<feature type="signal peptide" evidence="1">
    <location>
        <begin position="1"/>
        <end position="19"/>
    </location>
</feature>
<evidence type="ECO:0000256" key="1">
    <source>
        <dbReference type="SAM" id="SignalP"/>
    </source>
</evidence>
<sequence length="335" mass="37655">MRRFLIAFILVFMGSSAYADGTHKHDHHAVPTLKKHVGSKITYGENTATLTFGPIDLPTGHNEGDMGDSMPRFHFQLPEDKYLIGFKSALSTIDGKELPRNYLHHILMINNSKPSLTCPGEPLFFGGAGLEMAETHFPDGYGVKLAKDDRLMTVVAFYHGAPPTKDVIATFTMYFAPKERMVKELDVYQVGVNIVCFTKFGDRPPDQTDEGIEIKPGVQVHTAPLKFSVDGCVKFAYPHGHDELLMIALENKTKKQTLLRTVPDVERDGTLREFLPHQIYRNDQGFPINTVDDYEMVMVHHHPLEKTELQHGMGNYLLYMTRGTCPETNNTAAAY</sequence>